<dbReference type="Proteomes" id="UP000319342">
    <property type="component" value="Chromosome"/>
</dbReference>
<gene>
    <name evidence="2" type="ORF">Pla163_37890</name>
</gene>
<reference evidence="2 3" key="1">
    <citation type="submission" date="2019-02" db="EMBL/GenBank/DDBJ databases">
        <title>Deep-cultivation of Planctomycetes and their phenomic and genomic characterization uncovers novel biology.</title>
        <authorList>
            <person name="Wiegand S."/>
            <person name="Jogler M."/>
            <person name="Boedeker C."/>
            <person name="Pinto D."/>
            <person name="Vollmers J."/>
            <person name="Rivas-Marin E."/>
            <person name="Kohn T."/>
            <person name="Peeters S.H."/>
            <person name="Heuer A."/>
            <person name="Rast P."/>
            <person name="Oberbeckmann S."/>
            <person name="Bunk B."/>
            <person name="Jeske O."/>
            <person name="Meyerdierks A."/>
            <person name="Storesund J.E."/>
            <person name="Kallscheuer N."/>
            <person name="Luecker S."/>
            <person name="Lage O.M."/>
            <person name="Pohl T."/>
            <person name="Merkel B.J."/>
            <person name="Hornburger P."/>
            <person name="Mueller R.-W."/>
            <person name="Bruemmer F."/>
            <person name="Labrenz M."/>
            <person name="Spormann A.M."/>
            <person name="Op den Camp H."/>
            <person name="Overmann J."/>
            <person name="Amann R."/>
            <person name="Jetten M.S.M."/>
            <person name="Mascher T."/>
            <person name="Medema M.H."/>
            <person name="Devos D.P."/>
            <person name="Kaster A.-K."/>
            <person name="Ovreas L."/>
            <person name="Rohde M."/>
            <person name="Galperin M.Y."/>
            <person name="Jogler C."/>
        </authorList>
    </citation>
    <scope>NUCLEOTIDE SEQUENCE [LARGE SCALE GENOMIC DNA]</scope>
    <source>
        <strain evidence="2 3">Pla163</strain>
    </source>
</reference>
<organism evidence="2 3">
    <name type="scientific">Rohdeia mirabilis</name>
    <dbReference type="NCBI Taxonomy" id="2528008"/>
    <lineage>
        <taxon>Bacteria</taxon>
        <taxon>Pseudomonadati</taxon>
        <taxon>Planctomycetota</taxon>
        <taxon>Planctomycetia</taxon>
        <taxon>Planctomycetia incertae sedis</taxon>
        <taxon>Rohdeia</taxon>
    </lineage>
</organism>
<protein>
    <recommendedName>
        <fullName evidence="4">Peptidase C39-like domain-containing protein</fullName>
    </recommendedName>
</protein>
<sequence>MPPSLPSGPDRRSAAKRTPSPPQQHDLADFEIRRQPDDTTCGPTCLHAVYRYFGDERPLGTIRDEVRTVEGGGTLGVHLGLHALARGYAATLVTWNINVFDPTWFGDSTTPPKPSPPKSLATKLRERAAALRLRPSPDLKLANACDAYVEFVETGGKIVFQDLDAALLRRFLNRGVPLLTGLSATWLYREMREHSDGREDDVAGDPSGHFVVLTGYDTAVRAIRVTDPMHPNPLSPVHTYPVATTRLIGAIYLGVLTYDANLLAIEPLARTSKTSKKTKRSKRAQQ</sequence>
<evidence type="ECO:0008006" key="4">
    <source>
        <dbReference type="Google" id="ProtNLM"/>
    </source>
</evidence>
<dbReference type="RefSeq" id="WP_419186138.1">
    <property type="nucleotide sequence ID" value="NZ_CP036290.1"/>
</dbReference>
<evidence type="ECO:0000256" key="1">
    <source>
        <dbReference type="SAM" id="MobiDB-lite"/>
    </source>
</evidence>
<evidence type="ECO:0000313" key="2">
    <source>
        <dbReference type="EMBL" id="QDU86638.1"/>
    </source>
</evidence>
<proteinExistence type="predicted"/>
<evidence type="ECO:0000313" key="3">
    <source>
        <dbReference type="Proteomes" id="UP000319342"/>
    </source>
</evidence>
<dbReference type="AlphaFoldDB" id="A0A518D591"/>
<name>A0A518D591_9BACT</name>
<accession>A0A518D591</accession>
<dbReference type="EMBL" id="CP036290">
    <property type="protein sequence ID" value="QDU86638.1"/>
    <property type="molecule type" value="Genomic_DNA"/>
</dbReference>
<dbReference type="Gene3D" id="3.90.70.10">
    <property type="entry name" value="Cysteine proteinases"/>
    <property type="match status" value="1"/>
</dbReference>
<keyword evidence="3" id="KW-1185">Reference proteome</keyword>
<feature type="region of interest" description="Disordered" evidence="1">
    <location>
        <begin position="1"/>
        <end position="26"/>
    </location>
</feature>